<keyword evidence="7" id="KW-1133">Transmembrane helix</keyword>
<dbReference type="InterPro" id="IPR003593">
    <property type="entry name" value="AAA+_ATPase"/>
</dbReference>
<keyword evidence="3" id="KW-1003">Cell membrane</keyword>
<dbReference type="AlphaFoldDB" id="A0A174WAU7"/>
<dbReference type="InterPro" id="IPR039421">
    <property type="entry name" value="Type_1_exporter"/>
</dbReference>
<dbReference type="RefSeq" id="WP_006774648.1">
    <property type="nucleotide sequence ID" value="NZ_CP102274.1"/>
</dbReference>
<dbReference type="GO" id="GO:0005524">
    <property type="term" value="F:ATP binding"/>
    <property type="evidence" value="ECO:0007669"/>
    <property type="project" value="UniProtKB-KW"/>
</dbReference>
<dbReference type="InterPro" id="IPR003439">
    <property type="entry name" value="ABC_transporter-like_ATP-bd"/>
</dbReference>
<dbReference type="GO" id="GO:0015421">
    <property type="term" value="F:ABC-type oligopeptide transporter activity"/>
    <property type="evidence" value="ECO:0007669"/>
    <property type="project" value="TreeGrafter"/>
</dbReference>
<dbReference type="CDD" id="cd18548">
    <property type="entry name" value="ABC_6TM_Tm287_like"/>
    <property type="match status" value="1"/>
</dbReference>
<dbReference type="Proteomes" id="UP000434223">
    <property type="component" value="Unassembled WGS sequence"/>
</dbReference>
<dbReference type="SMART" id="SM00382">
    <property type="entry name" value="AAA"/>
    <property type="match status" value="1"/>
</dbReference>
<dbReference type="FunFam" id="3.40.50.300:FF:000854">
    <property type="entry name" value="Multidrug ABC transporter ATP-binding protein"/>
    <property type="match status" value="1"/>
</dbReference>
<dbReference type="PANTHER" id="PTHR43394">
    <property type="entry name" value="ATP-DEPENDENT PERMEASE MDL1, MITOCHONDRIAL"/>
    <property type="match status" value="1"/>
</dbReference>
<comment type="subcellular location">
    <subcellularLocation>
        <location evidence="1">Cell membrane</location>
        <topology evidence="1">Multi-pass membrane protein</topology>
    </subcellularLocation>
</comment>
<evidence type="ECO:0000256" key="5">
    <source>
        <dbReference type="ARBA" id="ARBA00022741"/>
    </source>
</evidence>
<evidence type="ECO:0000256" key="6">
    <source>
        <dbReference type="ARBA" id="ARBA00022840"/>
    </source>
</evidence>
<dbReference type="InterPro" id="IPR011527">
    <property type="entry name" value="ABC1_TM_dom"/>
</dbReference>
<dbReference type="InterPro" id="IPR017871">
    <property type="entry name" value="ABC_transporter-like_CS"/>
</dbReference>
<evidence type="ECO:0000256" key="2">
    <source>
        <dbReference type="ARBA" id="ARBA00022448"/>
    </source>
</evidence>
<dbReference type="SUPFAM" id="SSF52540">
    <property type="entry name" value="P-loop containing nucleoside triphosphate hydrolases"/>
    <property type="match status" value="1"/>
</dbReference>
<dbReference type="Gene3D" id="3.40.50.300">
    <property type="entry name" value="P-loop containing nucleotide triphosphate hydrolases"/>
    <property type="match status" value="1"/>
</dbReference>
<evidence type="ECO:0000256" key="4">
    <source>
        <dbReference type="ARBA" id="ARBA00022692"/>
    </source>
</evidence>
<dbReference type="Gene3D" id="1.20.1560.10">
    <property type="entry name" value="ABC transporter type 1, transmembrane domain"/>
    <property type="match status" value="1"/>
</dbReference>
<dbReference type="SUPFAM" id="SSF90123">
    <property type="entry name" value="ABC transporter transmembrane region"/>
    <property type="match status" value="1"/>
</dbReference>
<dbReference type="PROSITE" id="PS50893">
    <property type="entry name" value="ABC_TRANSPORTER_2"/>
    <property type="match status" value="1"/>
</dbReference>
<evidence type="ECO:0000313" key="9">
    <source>
        <dbReference type="EMBL" id="MUB66042.1"/>
    </source>
</evidence>
<dbReference type="GO" id="GO:0016887">
    <property type="term" value="F:ATP hydrolysis activity"/>
    <property type="evidence" value="ECO:0007669"/>
    <property type="project" value="InterPro"/>
</dbReference>
<evidence type="ECO:0000256" key="1">
    <source>
        <dbReference type="ARBA" id="ARBA00004651"/>
    </source>
</evidence>
<dbReference type="Pfam" id="PF00005">
    <property type="entry name" value="ABC_tran"/>
    <property type="match status" value="1"/>
</dbReference>
<dbReference type="EMBL" id="WNME01000021">
    <property type="protein sequence ID" value="MUB66042.1"/>
    <property type="molecule type" value="Genomic_DNA"/>
</dbReference>
<dbReference type="InterPro" id="IPR027417">
    <property type="entry name" value="P-loop_NTPase"/>
</dbReference>
<keyword evidence="4" id="KW-0812">Transmembrane</keyword>
<evidence type="ECO:0000256" key="7">
    <source>
        <dbReference type="ARBA" id="ARBA00022989"/>
    </source>
</evidence>
<sequence length="576" mass="63539">MKKIFAELKAFRLELLCVLVSVAAGVGATLGLPTYLSDIINRGIADKDMNYILHTGIIMLGIAILGMVCNITTGFFASRIALGLGRNVRSRIFSKVEYFSQAEIDTFSTASLITRTNNDITQVQNFMVMFLRVILTAPIMCVMGIILAYSKNPKMSSILVVSMPVMVLIISLIGRRAMPLSRKMQTRIDRINLIMREKLTGIRVIRAFGTEDYEEKRFDGANKDLMNNAMKMMHAMSLMGPSLILILNLTVVGLLWRAGQGAGTEPVMPGDILAIIQYVMQIMMSVTMLSMIFVMYPRCAASADRICEVLDTENSIGDPEAPKTSEGQRGYLTFRDVSFYFPGAKEPAVSHVSFEAKPGETTAIIGSTGSGKTALVGLIPRFYDVQEGEVLVDGVNVKDYDRKTLRKKIGYVPQKALLFKGTIMENIRFGDDSASDERVKEAAAIAQSTDFIEDKPEGFDSFIAQGGSNVSGGQRQRLAIARAIVRKPEIYVFDDSFSALDFKTDSALRQALARETENATVVIVAQRVSTIMNADRIIVMDEGKVMGIGTHRELLNTCETYQEIVRSQLSEEEMSA</sequence>
<accession>A0A174WAU7</accession>
<keyword evidence="2" id="KW-0813">Transport</keyword>
<protein>
    <submittedName>
        <fullName evidence="9">ATP-binding cassette domain-containing protein</fullName>
    </submittedName>
</protein>
<evidence type="ECO:0000256" key="3">
    <source>
        <dbReference type="ARBA" id="ARBA00022475"/>
    </source>
</evidence>
<evidence type="ECO:0000256" key="8">
    <source>
        <dbReference type="ARBA" id="ARBA00023136"/>
    </source>
</evidence>
<dbReference type="GeneID" id="93152440"/>
<evidence type="ECO:0000313" key="10">
    <source>
        <dbReference type="Proteomes" id="UP000434223"/>
    </source>
</evidence>
<keyword evidence="8" id="KW-0472">Membrane</keyword>
<dbReference type="PROSITE" id="PS50929">
    <property type="entry name" value="ABC_TM1F"/>
    <property type="match status" value="1"/>
</dbReference>
<keyword evidence="6 9" id="KW-0067">ATP-binding</keyword>
<dbReference type="PANTHER" id="PTHR43394:SF1">
    <property type="entry name" value="ATP-BINDING CASSETTE SUB-FAMILY B MEMBER 10, MITOCHONDRIAL"/>
    <property type="match status" value="1"/>
</dbReference>
<organism evidence="9 10">
    <name type="scientific">Hungatella hathewayi</name>
    <dbReference type="NCBI Taxonomy" id="154046"/>
    <lineage>
        <taxon>Bacteria</taxon>
        <taxon>Bacillati</taxon>
        <taxon>Bacillota</taxon>
        <taxon>Clostridia</taxon>
        <taxon>Lachnospirales</taxon>
        <taxon>Lachnospiraceae</taxon>
        <taxon>Hungatella</taxon>
    </lineage>
</organism>
<dbReference type="GO" id="GO:0005886">
    <property type="term" value="C:plasma membrane"/>
    <property type="evidence" value="ECO:0007669"/>
    <property type="project" value="UniProtKB-SubCell"/>
</dbReference>
<name>A0A174WAU7_9FIRM</name>
<keyword evidence="5" id="KW-0547">Nucleotide-binding</keyword>
<dbReference type="InterPro" id="IPR036640">
    <property type="entry name" value="ABC1_TM_sf"/>
</dbReference>
<reference evidence="9 10" key="1">
    <citation type="submission" date="2019-09" db="EMBL/GenBank/DDBJ databases">
        <title>Draft genome sequencing of Hungatella hathewayi 123Y-2.</title>
        <authorList>
            <person name="Lv Q."/>
            <person name="Li S."/>
        </authorList>
    </citation>
    <scope>NUCLEOTIDE SEQUENCE [LARGE SCALE GENOMIC DNA]</scope>
    <source>
        <strain evidence="9 10">123Y-2</strain>
    </source>
</reference>
<dbReference type="OrthoDB" id="9762778at2"/>
<dbReference type="Pfam" id="PF00664">
    <property type="entry name" value="ABC_membrane"/>
    <property type="match status" value="1"/>
</dbReference>
<dbReference type="PROSITE" id="PS00211">
    <property type="entry name" value="ABC_TRANSPORTER_1"/>
    <property type="match status" value="1"/>
</dbReference>
<gene>
    <name evidence="9" type="ORF">GNE07_23760</name>
</gene>
<proteinExistence type="predicted"/>
<comment type="caution">
    <text evidence="9">The sequence shown here is derived from an EMBL/GenBank/DDBJ whole genome shotgun (WGS) entry which is preliminary data.</text>
</comment>